<evidence type="ECO:0000313" key="1">
    <source>
        <dbReference type="EMBL" id="GAA4620185.1"/>
    </source>
</evidence>
<keyword evidence="2" id="KW-1185">Reference proteome</keyword>
<proteinExistence type="predicted"/>
<accession>A0ABP8TZV6</accession>
<dbReference type="Proteomes" id="UP001501442">
    <property type="component" value="Unassembled WGS sequence"/>
</dbReference>
<comment type="caution">
    <text evidence="1">The sequence shown here is derived from an EMBL/GenBank/DDBJ whole genome shotgun (WGS) entry which is preliminary data.</text>
</comment>
<sequence length="45" mass="5093">MRAGAFLLAARFPGQDDGEVDRTRENIARLGAEVPSYLRERHGHR</sequence>
<dbReference type="EMBL" id="BAABHK010000001">
    <property type="protein sequence ID" value="GAA4620185.1"/>
    <property type="molecule type" value="Genomic_DNA"/>
</dbReference>
<evidence type="ECO:0000313" key="2">
    <source>
        <dbReference type="Proteomes" id="UP001501442"/>
    </source>
</evidence>
<protein>
    <submittedName>
        <fullName evidence="1">Uncharacterized protein</fullName>
    </submittedName>
</protein>
<organism evidence="1 2">
    <name type="scientific">Actinoallomurus vinaceus</name>
    <dbReference type="NCBI Taxonomy" id="1080074"/>
    <lineage>
        <taxon>Bacteria</taxon>
        <taxon>Bacillati</taxon>
        <taxon>Actinomycetota</taxon>
        <taxon>Actinomycetes</taxon>
        <taxon>Streptosporangiales</taxon>
        <taxon>Thermomonosporaceae</taxon>
        <taxon>Actinoallomurus</taxon>
    </lineage>
</organism>
<name>A0ABP8TZV6_9ACTN</name>
<gene>
    <name evidence="1" type="ORF">GCM10023196_003160</name>
</gene>
<reference evidence="2" key="1">
    <citation type="journal article" date="2019" name="Int. J. Syst. Evol. Microbiol.">
        <title>The Global Catalogue of Microorganisms (GCM) 10K type strain sequencing project: providing services to taxonomists for standard genome sequencing and annotation.</title>
        <authorList>
            <consortium name="The Broad Institute Genomics Platform"/>
            <consortium name="The Broad Institute Genome Sequencing Center for Infectious Disease"/>
            <person name="Wu L."/>
            <person name="Ma J."/>
        </authorList>
    </citation>
    <scope>NUCLEOTIDE SEQUENCE [LARGE SCALE GENOMIC DNA]</scope>
    <source>
        <strain evidence="2">JCM 17939</strain>
    </source>
</reference>
<dbReference type="RefSeq" id="WP_345428535.1">
    <property type="nucleotide sequence ID" value="NZ_BAABHK010000001.1"/>
</dbReference>